<keyword evidence="2" id="KW-0805">Transcription regulation</keyword>
<dbReference type="eggNOG" id="COG0583">
    <property type="taxonomic scope" value="Bacteria"/>
</dbReference>
<dbReference type="HOGENOM" id="CLU_039613_27_0_5"/>
<dbReference type="PANTHER" id="PTHR30346">
    <property type="entry name" value="TRANSCRIPTIONAL DUAL REGULATOR HCAR-RELATED"/>
    <property type="match status" value="1"/>
</dbReference>
<dbReference type="GO" id="GO:0003677">
    <property type="term" value="F:DNA binding"/>
    <property type="evidence" value="ECO:0007669"/>
    <property type="project" value="UniProtKB-KW"/>
</dbReference>
<accession>F2J0K1</accession>
<dbReference type="PATRIC" id="fig|991905.3.peg.1268"/>
<evidence type="ECO:0000256" key="2">
    <source>
        <dbReference type="ARBA" id="ARBA00023015"/>
    </source>
</evidence>
<dbReference type="PANTHER" id="PTHR30346:SF26">
    <property type="entry name" value="HYDROGEN PEROXIDE-INDUCIBLE GENES ACTIVATOR"/>
    <property type="match status" value="1"/>
</dbReference>
<name>F2J0K1_POLGS</name>
<sequence length="189" mass="20856">MPAIRDDYPDLRLFFREATTDDLLEDLRAGRLDAILIALPYEVGDVEVQFLFADGYQLAVRPDDPIARKQILRGPDIADMHLMLLARGHCLQRHALSAFEPGGPVQDRSFEATSLPTLIAMVAEGLGATLLPQVAIDAGVADGQGVALVPLDGACPRRMVLAWRKASPRATEFRRLGDELVRIRDGFRR</sequence>
<evidence type="ECO:0000256" key="4">
    <source>
        <dbReference type="ARBA" id="ARBA00023163"/>
    </source>
</evidence>
<keyword evidence="7" id="KW-1185">Reference proteome</keyword>
<evidence type="ECO:0000256" key="1">
    <source>
        <dbReference type="ARBA" id="ARBA00009437"/>
    </source>
</evidence>
<dbReference type="CDD" id="cd08411">
    <property type="entry name" value="PBP2_OxyR"/>
    <property type="match status" value="1"/>
</dbReference>
<dbReference type="InterPro" id="IPR005119">
    <property type="entry name" value="LysR_subst-bd"/>
</dbReference>
<proteinExistence type="inferred from homology"/>
<gene>
    <name evidence="6" type="ordered locus">SL003B_1240</name>
</gene>
<reference evidence="6 7" key="1">
    <citation type="journal article" date="2011" name="J. Bacteriol.">
        <title>Complete genome sequence of Polymorphum gilvum SL003B-26A1T, a crude oil-degrading bacterium from oil-polluted saline soil.</title>
        <authorList>
            <person name="Li S.G."/>
            <person name="Tang Y.Q."/>
            <person name="Nie Y."/>
            <person name="Cai M."/>
            <person name="Wu X.L."/>
        </authorList>
    </citation>
    <scope>NUCLEOTIDE SEQUENCE [LARGE SCALE GENOMIC DNA]</scope>
    <source>
        <strain evidence="7">LMG 25793 / CGMCC 1.9160 / SL003B-26A1</strain>
    </source>
</reference>
<dbReference type="EMBL" id="CP002568">
    <property type="protein sequence ID" value="ADZ69669.1"/>
    <property type="molecule type" value="Genomic_DNA"/>
</dbReference>
<dbReference type="GO" id="GO:0032993">
    <property type="term" value="C:protein-DNA complex"/>
    <property type="evidence" value="ECO:0007669"/>
    <property type="project" value="TreeGrafter"/>
</dbReference>
<feature type="domain" description="LysR substrate-binding" evidence="5">
    <location>
        <begin position="2"/>
        <end position="180"/>
    </location>
</feature>
<keyword evidence="4" id="KW-0804">Transcription</keyword>
<dbReference type="AlphaFoldDB" id="F2J0K1"/>
<organism evidence="6 7">
    <name type="scientific">Polymorphum gilvum (strain LMG 25793 / CGMCC 1.9160 / SL003B-26A1)</name>
    <dbReference type="NCBI Taxonomy" id="991905"/>
    <lineage>
        <taxon>Bacteria</taxon>
        <taxon>Pseudomonadati</taxon>
        <taxon>Pseudomonadota</taxon>
        <taxon>Alphaproteobacteria</taxon>
        <taxon>Rhodobacterales</taxon>
        <taxon>Paracoccaceae</taxon>
        <taxon>Polymorphum</taxon>
    </lineage>
</organism>
<evidence type="ECO:0000313" key="7">
    <source>
        <dbReference type="Proteomes" id="UP000008130"/>
    </source>
</evidence>
<comment type="similarity">
    <text evidence="1">Belongs to the LysR transcriptional regulatory family.</text>
</comment>
<keyword evidence="3" id="KW-0238">DNA-binding</keyword>
<dbReference type="SUPFAM" id="SSF53850">
    <property type="entry name" value="Periplasmic binding protein-like II"/>
    <property type="match status" value="1"/>
</dbReference>
<evidence type="ECO:0000259" key="5">
    <source>
        <dbReference type="Pfam" id="PF03466"/>
    </source>
</evidence>
<dbReference type="Gene3D" id="3.40.190.10">
    <property type="entry name" value="Periplasmic binding protein-like II"/>
    <property type="match status" value="2"/>
</dbReference>
<evidence type="ECO:0000256" key="3">
    <source>
        <dbReference type="ARBA" id="ARBA00023125"/>
    </source>
</evidence>
<dbReference type="Proteomes" id="UP000008130">
    <property type="component" value="Chromosome"/>
</dbReference>
<dbReference type="KEGG" id="pgv:SL003B_1240"/>
<dbReference type="GO" id="GO:0003700">
    <property type="term" value="F:DNA-binding transcription factor activity"/>
    <property type="evidence" value="ECO:0007669"/>
    <property type="project" value="TreeGrafter"/>
</dbReference>
<protein>
    <submittedName>
        <fullName evidence="6">Transcriptional regulator, LysR family</fullName>
    </submittedName>
</protein>
<evidence type="ECO:0000313" key="6">
    <source>
        <dbReference type="EMBL" id="ADZ69669.1"/>
    </source>
</evidence>
<dbReference type="Pfam" id="PF03466">
    <property type="entry name" value="LysR_substrate"/>
    <property type="match status" value="1"/>
</dbReference>